<keyword evidence="4" id="KW-1185">Reference proteome</keyword>
<feature type="domain" description="DUF1508" evidence="2">
    <location>
        <begin position="11"/>
        <end position="57"/>
    </location>
</feature>
<feature type="region of interest" description="Disordered" evidence="1">
    <location>
        <begin position="80"/>
        <end position="110"/>
    </location>
</feature>
<proteinExistence type="predicted"/>
<reference evidence="4" key="1">
    <citation type="submission" date="2016-10" db="EMBL/GenBank/DDBJ databases">
        <authorList>
            <person name="Varghese N."/>
            <person name="Submissions S."/>
        </authorList>
    </citation>
    <scope>NUCLEOTIDE SEQUENCE [LARGE SCALE GENOMIC DNA]</scope>
    <source>
        <strain evidence="4">GAS232</strain>
    </source>
</reference>
<evidence type="ECO:0000256" key="1">
    <source>
        <dbReference type="SAM" id="MobiDB-lite"/>
    </source>
</evidence>
<name>A0A1G7QVF1_9BACT</name>
<dbReference type="SUPFAM" id="SSF160113">
    <property type="entry name" value="YegP-like"/>
    <property type="match status" value="2"/>
</dbReference>
<dbReference type="PANTHER" id="PTHR40606:SF1">
    <property type="entry name" value="UPF0339 PROTEIN YEGP"/>
    <property type="match status" value="1"/>
</dbReference>
<evidence type="ECO:0000313" key="4">
    <source>
        <dbReference type="Proteomes" id="UP000182427"/>
    </source>
</evidence>
<dbReference type="PANTHER" id="PTHR40606">
    <property type="match status" value="1"/>
</dbReference>
<accession>A0A1G7QVF1</accession>
<protein>
    <recommendedName>
        <fullName evidence="2">DUF1508 domain-containing protein</fullName>
    </recommendedName>
</protein>
<dbReference type="EMBL" id="LT629690">
    <property type="protein sequence ID" value="SDG02511.1"/>
    <property type="molecule type" value="Genomic_DNA"/>
</dbReference>
<dbReference type="AlphaFoldDB" id="A0A1G7QVF1"/>
<dbReference type="InterPro" id="IPR010879">
    <property type="entry name" value="DUF1508"/>
</dbReference>
<gene>
    <name evidence="3" type="ORF">SAMN05444167_4018</name>
</gene>
<dbReference type="Pfam" id="PF07411">
    <property type="entry name" value="DUF1508"/>
    <property type="match status" value="2"/>
</dbReference>
<feature type="domain" description="DUF1508" evidence="2">
    <location>
        <begin position="62"/>
        <end position="108"/>
    </location>
</feature>
<dbReference type="InterPro" id="IPR036913">
    <property type="entry name" value="YegP-like_sf"/>
</dbReference>
<dbReference type="Proteomes" id="UP000182427">
    <property type="component" value="Chromosome I"/>
</dbReference>
<evidence type="ECO:0000259" key="2">
    <source>
        <dbReference type="Pfam" id="PF07411"/>
    </source>
</evidence>
<sequence length="110" mass="11755">MAGKFVLKPTSSGGYRFNLKAGNGETILTSQNYSSKEGAQHGIESVRENAPNDERYDRLTNKAGEPYFNLKAANGQIIGNSEGYSSTSARDHGIESVKTNAPAATVAEEN</sequence>
<dbReference type="InterPro" id="IPR051141">
    <property type="entry name" value="UPF0339_domain"/>
</dbReference>
<evidence type="ECO:0000313" key="3">
    <source>
        <dbReference type="EMBL" id="SDG02511.1"/>
    </source>
</evidence>
<dbReference type="OrthoDB" id="9802792at2"/>
<dbReference type="Gene3D" id="2.30.29.80">
    <property type="match status" value="1"/>
</dbReference>
<organism evidence="3 4">
    <name type="scientific">Terriglobus roseus</name>
    <dbReference type="NCBI Taxonomy" id="392734"/>
    <lineage>
        <taxon>Bacteria</taxon>
        <taxon>Pseudomonadati</taxon>
        <taxon>Acidobacteriota</taxon>
        <taxon>Terriglobia</taxon>
        <taxon>Terriglobales</taxon>
        <taxon>Acidobacteriaceae</taxon>
        <taxon>Terriglobus</taxon>
    </lineage>
</organism>
<dbReference type="RefSeq" id="WP_083346713.1">
    <property type="nucleotide sequence ID" value="NZ_LT629690.1"/>
</dbReference>